<accession>A0A498SJH0</accession>
<dbReference type="Pfam" id="PF12580">
    <property type="entry name" value="TPPII"/>
    <property type="match status" value="1"/>
</dbReference>
<evidence type="ECO:0000259" key="14">
    <source>
        <dbReference type="Pfam" id="PF21223"/>
    </source>
</evidence>
<sequence length="1347" mass="150583">MDDASVDKTNYTLAHLMPKVETQQEQFLTKYPEYDGRNIIIGIMDTGIDPSLPGLQVTSHGLQKVIDVIDCTGAGDVDTSTVRTATDGYVIGLTGRKLKVQLLNTIIPETWINPSGKYHIGMKPIYELYNKNLLERIKKERKESLFDSPQKLAMADAMRQLVAHEEAFGGTSDKMSDKEDREELSSQVEILKSLEKMNDSGPIADCVVFHDGTKFRACIDTSYRGRLSLAPLLSSYHESGKYYKLSDNDMLTFCITIHDNGNLLEICVPSSTHGSHVANIAAAYFPDEPEKSGLAPGAQIVSLCVGDHRLKSMETGTALTRALSRCADLGVHLINYSFGEATNFPNSGRIIEAVDRVVRRHGILFFSSAGNSGPALSTGGCPGTTTTSVIGVGAYLSPTMMEAMYSMHDKIPPTLYPWSSRGPTADGALGVSICGPGAAITSVSKFALKAGQLMNGTSMSSPNVTGTVACLLSALRAQNISWSPYLIRLALENTARLPKDQNRFAVGNGLLQVDEAYNFMLEHYLSISPLFTYFKIKINGINARGIYLRERYQTSRISTYVIAVQPKFKPESDNDAKIAFEKHLVLTCEASYIKYPKQFTLMHQEREFTILLDPVGLEAGTAHFTEICAYDSENISLGPLFRIPITMIIPLSLDDNSRHMIRRKLQCKPAHPERLFIHVPEGADWAYLKLISSGTQLQTKYVAHIVQLLPDTAYRSTEFHKIISLEQNQEEQFAVALRGGRTMELCITKWWSNLGEAIVEAELVFHGVVPSPTVLNMFSTETPFHFTICNSMMRFEDVRPAITFRYICQPFRPAEAKVQPLGVRDLFFTGLQTFRLLLTYNFSLQKATDAYVELPGITDYLYESAFDDVHIMIFSTTKQYIGSSAPYPDRYPLKLEKGEYRVRVQIRHEDASLLEKYRETVLILRLKLASAISLDCFSDYESAVKGEGKKFGTKRMKPGEVGVVYIGPIPEDKLPKFGWPGCYLTGALCLSDMEIARSHVQYRVIYTFSEWSRKQIKTVSSIALMKKKEDFAADSMQAMNEALRDFYIQWLGKLQDVMDANDLYSHLIAENPKNLRIMQAQLKRLSGNRYNPENHSRILELVDAILDAAKPDEVLKYLGSKHENSESDIIIKTDMENRKNAIIDALVIKADALVDEHLAISTQEIPKSFRNGLNIDVTTKTEKASPTGGELTKRSSISDFQLIEDTKKKDGEDVSVGGAGDLLATLESDQVTDTLPTAIETAESDQPRRTVKVTLKEIDTAYYEVLKWLEAADPKILILSAKQAVAHAHYARALKYLRKASEDKNFANNLIMEAAAVELVEQLGWMHIASNLRNQMIIKYRNDYRLF</sequence>
<evidence type="ECO:0000256" key="7">
    <source>
        <dbReference type="ARBA" id="ARBA00022801"/>
    </source>
</evidence>
<keyword evidence="7 10" id="KW-0378">Hydrolase</keyword>
<dbReference type="InterPro" id="IPR022229">
    <property type="entry name" value="TPPII_Ig-like-2"/>
</dbReference>
<dbReference type="GO" id="GO:0008240">
    <property type="term" value="F:tripeptidyl-peptidase activity"/>
    <property type="evidence" value="ECO:0007669"/>
    <property type="project" value="UniProtKB-EC"/>
</dbReference>
<dbReference type="Pfam" id="PF12583">
    <property type="entry name" value="TPPII_C"/>
    <property type="match status" value="1"/>
</dbReference>
<dbReference type="STRING" id="6277.A0A498SJH0"/>
<keyword evidence="5" id="KW-0031">Aminopeptidase</keyword>
<dbReference type="InterPro" id="IPR015500">
    <property type="entry name" value="Peptidase_S8_subtilisin-rel"/>
</dbReference>
<dbReference type="InterPro" id="IPR046940">
    <property type="entry name" value="TPPII_Ig-like_sf"/>
</dbReference>
<dbReference type="SUPFAM" id="SSF52743">
    <property type="entry name" value="Subtilisin-like"/>
    <property type="match status" value="1"/>
</dbReference>
<dbReference type="Proteomes" id="UP000276991">
    <property type="component" value="Unassembled WGS sequence"/>
</dbReference>
<dbReference type="InterPro" id="IPR048384">
    <property type="entry name" value="TPPII_GBD"/>
</dbReference>
<dbReference type="PANTHER" id="PTHR43806:SF14">
    <property type="entry name" value="TRIPEPTIDYL-PEPTIDASE 2"/>
    <property type="match status" value="1"/>
</dbReference>
<evidence type="ECO:0000259" key="12">
    <source>
        <dbReference type="Pfam" id="PF12580"/>
    </source>
</evidence>
<feature type="active site" description="Charge relay system" evidence="10">
    <location>
        <position position="458"/>
    </location>
</feature>
<proteinExistence type="inferred from homology"/>
<dbReference type="PANTHER" id="PTHR43806">
    <property type="entry name" value="PEPTIDASE S8"/>
    <property type="match status" value="1"/>
</dbReference>
<dbReference type="EC" id="3.4.14.10" evidence="3"/>
<dbReference type="PROSITE" id="PS00138">
    <property type="entry name" value="SUBTILASE_SER"/>
    <property type="match status" value="1"/>
</dbReference>
<evidence type="ECO:0000256" key="6">
    <source>
        <dbReference type="ARBA" id="ARBA00022670"/>
    </source>
</evidence>
<dbReference type="GO" id="GO:0005829">
    <property type="term" value="C:cytosol"/>
    <property type="evidence" value="ECO:0007669"/>
    <property type="project" value="TreeGrafter"/>
</dbReference>
<evidence type="ECO:0000256" key="9">
    <source>
        <dbReference type="ARBA" id="ARBA00032232"/>
    </source>
</evidence>
<keyword evidence="6 10" id="KW-0645">Protease</keyword>
<dbReference type="Pfam" id="PF21316">
    <property type="entry name" value="TPPII_GBD"/>
    <property type="match status" value="1"/>
</dbReference>
<dbReference type="InterPro" id="IPR000209">
    <property type="entry name" value="Peptidase_S8/S53_dom"/>
</dbReference>
<keyword evidence="8 10" id="KW-0720">Serine protease</keyword>
<evidence type="ECO:0000256" key="3">
    <source>
        <dbReference type="ARBA" id="ARBA00012462"/>
    </source>
</evidence>
<feature type="domain" description="Tripeptidyl-peptidase II galactose-binding" evidence="15">
    <location>
        <begin position="667"/>
        <end position="755"/>
    </location>
</feature>
<evidence type="ECO:0000256" key="4">
    <source>
        <dbReference type="ARBA" id="ARBA00020244"/>
    </source>
</evidence>
<dbReference type="Gene3D" id="2.20.25.690">
    <property type="match status" value="1"/>
</dbReference>
<dbReference type="Gene3D" id="3.40.50.200">
    <property type="entry name" value="Peptidase S8/S53 domain"/>
    <property type="match status" value="1"/>
</dbReference>
<evidence type="ECO:0000313" key="16">
    <source>
        <dbReference type="EMBL" id="VBB28778.1"/>
    </source>
</evidence>
<gene>
    <name evidence="16" type="ORF">NAV_LOCUS3608</name>
</gene>
<feature type="active site" description="Charge relay system" evidence="10">
    <location>
        <position position="273"/>
    </location>
</feature>
<evidence type="ECO:0000256" key="8">
    <source>
        <dbReference type="ARBA" id="ARBA00022825"/>
    </source>
</evidence>
<dbReference type="Gene3D" id="2.60.40.3170">
    <property type="match status" value="1"/>
</dbReference>
<dbReference type="InterPro" id="IPR048383">
    <property type="entry name" value="TPPII_Ig-like-1"/>
</dbReference>
<dbReference type="GO" id="GO:0006508">
    <property type="term" value="P:proteolysis"/>
    <property type="evidence" value="ECO:0007669"/>
    <property type="project" value="UniProtKB-KW"/>
</dbReference>
<dbReference type="FunFam" id="3.40.50.200:FF:000003">
    <property type="entry name" value="Tripeptidyl peptidase 2"/>
    <property type="match status" value="1"/>
</dbReference>
<feature type="domain" description="Tripeptidyl-peptidase II first Ig-like" evidence="14">
    <location>
        <begin position="534"/>
        <end position="648"/>
    </location>
</feature>
<evidence type="ECO:0000313" key="17">
    <source>
        <dbReference type="Proteomes" id="UP000276991"/>
    </source>
</evidence>
<dbReference type="Gene3D" id="6.10.250.3080">
    <property type="match status" value="1"/>
</dbReference>
<reference evidence="16 17" key="1">
    <citation type="submission" date="2018-08" db="EMBL/GenBank/DDBJ databases">
        <authorList>
            <person name="Laetsch R D."/>
            <person name="Stevens L."/>
            <person name="Kumar S."/>
            <person name="Blaxter L. M."/>
        </authorList>
    </citation>
    <scope>NUCLEOTIDE SEQUENCE [LARGE SCALE GENOMIC DNA]</scope>
</reference>
<feature type="active site" description="Charge relay system" evidence="10">
    <location>
        <position position="45"/>
    </location>
</feature>
<evidence type="ECO:0000256" key="1">
    <source>
        <dbReference type="ARBA" id="ARBA00001910"/>
    </source>
</evidence>
<evidence type="ECO:0000256" key="2">
    <source>
        <dbReference type="ARBA" id="ARBA00011073"/>
    </source>
</evidence>
<dbReference type="Pfam" id="PF21223">
    <property type="entry name" value="TPPII_Ig-like-1"/>
    <property type="match status" value="1"/>
</dbReference>
<evidence type="ECO:0000259" key="13">
    <source>
        <dbReference type="Pfam" id="PF12583"/>
    </source>
</evidence>
<dbReference type="Pfam" id="PF00082">
    <property type="entry name" value="Peptidase_S8"/>
    <property type="match status" value="1"/>
</dbReference>
<comment type="similarity">
    <text evidence="2 10">Belongs to the peptidase S8 family.</text>
</comment>
<feature type="domain" description="Tripeptidyl peptidase II second Ig-like" evidence="12">
    <location>
        <begin position="792"/>
        <end position="976"/>
    </location>
</feature>
<keyword evidence="17" id="KW-1185">Reference proteome</keyword>
<dbReference type="EMBL" id="UPTC01000472">
    <property type="protein sequence ID" value="VBB28778.1"/>
    <property type="molecule type" value="Genomic_DNA"/>
</dbReference>
<dbReference type="InterPro" id="IPR050131">
    <property type="entry name" value="Peptidase_S8_subtilisin-like"/>
</dbReference>
<dbReference type="GO" id="GO:0004177">
    <property type="term" value="F:aminopeptidase activity"/>
    <property type="evidence" value="ECO:0007669"/>
    <property type="project" value="UniProtKB-KW"/>
</dbReference>
<protein>
    <recommendedName>
        <fullName evidence="4">Tripeptidyl-peptidase 2</fullName>
        <ecNumber evidence="3">3.4.14.10</ecNumber>
    </recommendedName>
    <alternativeName>
        <fullName evidence="9">Tripeptidyl aminopeptidase</fullName>
    </alternativeName>
</protein>
<feature type="domain" description="Tripeptidyl peptidase II C-terminal" evidence="13">
    <location>
        <begin position="1034"/>
        <end position="1086"/>
    </location>
</feature>
<evidence type="ECO:0000256" key="10">
    <source>
        <dbReference type="PROSITE-ProRule" id="PRU01240"/>
    </source>
</evidence>
<dbReference type="InterPro" id="IPR046939">
    <property type="entry name" value="TPPII_C_sf"/>
</dbReference>
<dbReference type="PROSITE" id="PS51892">
    <property type="entry name" value="SUBTILASE"/>
    <property type="match status" value="1"/>
</dbReference>
<dbReference type="InterPro" id="IPR036852">
    <property type="entry name" value="Peptidase_S8/S53_dom_sf"/>
</dbReference>
<dbReference type="Gene3D" id="1.25.40.710">
    <property type="match status" value="1"/>
</dbReference>
<dbReference type="InterPro" id="IPR022232">
    <property type="entry name" value="TPPII_C_art"/>
</dbReference>
<organism evidence="16 17">
    <name type="scientific">Acanthocheilonema viteae</name>
    <name type="common">Filarial nematode worm</name>
    <name type="synonym">Dipetalonema viteae</name>
    <dbReference type="NCBI Taxonomy" id="6277"/>
    <lineage>
        <taxon>Eukaryota</taxon>
        <taxon>Metazoa</taxon>
        <taxon>Ecdysozoa</taxon>
        <taxon>Nematoda</taxon>
        <taxon>Chromadorea</taxon>
        <taxon>Rhabditida</taxon>
        <taxon>Spirurina</taxon>
        <taxon>Spiruromorpha</taxon>
        <taxon>Filarioidea</taxon>
        <taxon>Onchocercidae</taxon>
        <taxon>Acanthocheilonema</taxon>
    </lineage>
</organism>
<evidence type="ECO:0000256" key="5">
    <source>
        <dbReference type="ARBA" id="ARBA00022438"/>
    </source>
</evidence>
<dbReference type="InterPro" id="IPR023828">
    <property type="entry name" value="Peptidase_S8_Ser-AS"/>
</dbReference>
<evidence type="ECO:0000259" key="15">
    <source>
        <dbReference type="Pfam" id="PF21316"/>
    </source>
</evidence>
<dbReference type="OrthoDB" id="10256524at2759"/>
<evidence type="ECO:0000259" key="11">
    <source>
        <dbReference type="Pfam" id="PF00082"/>
    </source>
</evidence>
<feature type="domain" description="Peptidase S8/S53" evidence="11">
    <location>
        <begin position="36"/>
        <end position="509"/>
    </location>
</feature>
<name>A0A498SJH0_ACAVI</name>
<dbReference type="GO" id="GO:0004252">
    <property type="term" value="F:serine-type endopeptidase activity"/>
    <property type="evidence" value="ECO:0007669"/>
    <property type="project" value="UniProtKB-UniRule"/>
</dbReference>
<comment type="catalytic activity">
    <reaction evidence="1">
        <text>Release of an N-terminal tripeptide from a polypeptide.</text>
        <dbReference type="EC" id="3.4.14.10"/>
    </reaction>
</comment>
<dbReference type="PRINTS" id="PR00723">
    <property type="entry name" value="SUBTILISIN"/>
</dbReference>